<dbReference type="RefSeq" id="XP_001877296.1">
    <property type="nucleotide sequence ID" value="XM_001877261.1"/>
</dbReference>
<protein>
    <submittedName>
        <fullName evidence="3">Predicted protein</fullName>
    </submittedName>
</protein>
<proteinExistence type="predicted"/>
<dbReference type="EMBL" id="DS547095">
    <property type="protein sequence ID" value="EDR11399.1"/>
    <property type="molecule type" value="Genomic_DNA"/>
</dbReference>
<dbReference type="Proteomes" id="UP000001194">
    <property type="component" value="Unassembled WGS sequence"/>
</dbReference>
<evidence type="ECO:0000313" key="3">
    <source>
        <dbReference type="EMBL" id="EDR11399.1"/>
    </source>
</evidence>
<feature type="compositionally biased region" description="Basic and acidic residues" evidence="2">
    <location>
        <begin position="1"/>
        <end position="20"/>
    </location>
</feature>
<feature type="compositionally biased region" description="Acidic residues" evidence="2">
    <location>
        <begin position="618"/>
        <end position="628"/>
    </location>
</feature>
<accession>B0D062</accession>
<keyword evidence="4" id="KW-1185">Reference proteome</keyword>
<feature type="compositionally biased region" description="Low complexity" evidence="2">
    <location>
        <begin position="794"/>
        <end position="807"/>
    </location>
</feature>
<gene>
    <name evidence="3" type="ORF">LACBIDRAFT_293018</name>
</gene>
<evidence type="ECO:0000313" key="4">
    <source>
        <dbReference type="Proteomes" id="UP000001194"/>
    </source>
</evidence>
<evidence type="ECO:0000256" key="2">
    <source>
        <dbReference type="SAM" id="MobiDB-lite"/>
    </source>
</evidence>
<feature type="region of interest" description="Disordered" evidence="2">
    <location>
        <begin position="1"/>
        <end position="21"/>
    </location>
</feature>
<evidence type="ECO:0000256" key="1">
    <source>
        <dbReference type="SAM" id="Coils"/>
    </source>
</evidence>
<dbReference type="InParanoid" id="B0D062"/>
<dbReference type="OrthoDB" id="2162994at2759"/>
<feature type="compositionally biased region" description="Gly residues" evidence="2">
    <location>
        <begin position="686"/>
        <end position="699"/>
    </location>
</feature>
<feature type="compositionally biased region" description="Acidic residues" evidence="2">
    <location>
        <begin position="742"/>
        <end position="759"/>
    </location>
</feature>
<keyword evidence="1" id="KW-0175">Coiled coil</keyword>
<feature type="compositionally biased region" description="Low complexity" evidence="2">
    <location>
        <begin position="658"/>
        <end position="681"/>
    </location>
</feature>
<feature type="region of interest" description="Disordered" evidence="2">
    <location>
        <begin position="605"/>
        <end position="759"/>
    </location>
</feature>
<dbReference type="AlphaFoldDB" id="B0D062"/>
<organism evidence="4">
    <name type="scientific">Laccaria bicolor (strain S238N-H82 / ATCC MYA-4686)</name>
    <name type="common">Bicoloured deceiver</name>
    <name type="synonym">Laccaria laccata var. bicolor</name>
    <dbReference type="NCBI Taxonomy" id="486041"/>
    <lineage>
        <taxon>Eukaryota</taxon>
        <taxon>Fungi</taxon>
        <taxon>Dikarya</taxon>
        <taxon>Basidiomycota</taxon>
        <taxon>Agaricomycotina</taxon>
        <taxon>Agaricomycetes</taxon>
        <taxon>Agaricomycetidae</taxon>
        <taxon>Agaricales</taxon>
        <taxon>Agaricineae</taxon>
        <taxon>Hydnangiaceae</taxon>
        <taxon>Laccaria</taxon>
    </lineage>
</organism>
<reference evidence="3 4" key="1">
    <citation type="journal article" date="2008" name="Nature">
        <title>The genome of Laccaria bicolor provides insights into mycorrhizal symbiosis.</title>
        <authorList>
            <person name="Martin F."/>
            <person name="Aerts A."/>
            <person name="Ahren D."/>
            <person name="Brun A."/>
            <person name="Danchin E.G.J."/>
            <person name="Duchaussoy F."/>
            <person name="Gibon J."/>
            <person name="Kohler A."/>
            <person name="Lindquist E."/>
            <person name="Pereda V."/>
            <person name="Salamov A."/>
            <person name="Shapiro H.J."/>
            <person name="Wuyts J."/>
            <person name="Blaudez D."/>
            <person name="Buee M."/>
            <person name="Brokstein P."/>
            <person name="Canbaeck B."/>
            <person name="Cohen D."/>
            <person name="Courty P.E."/>
            <person name="Coutinho P.M."/>
            <person name="Delaruelle C."/>
            <person name="Detter J.C."/>
            <person name="Deveau A."/>
            <person name="DiFazio S."/>
            <person name="Duplessis S."/>
            <person name="Fraissinet-Tachet L."/>
            <person name="Lucic E."/>
            <person name="Frey-Klett P."/>
            <person name="Fourrey C."/>
            <person name="Feussner I."/>
            <person name="Gay G."/>
            <person name="Grimwood J."/>
            <person name="Hoegger P.J."/>
            <person name="Jain P."/>
            <person name="Kilaru S."/>
            <person name="Labbe J."/>
            <person name="Lin Y.C."/>
            <person name="Legue V."/>
            <person name="Le Tacon F."/>
            <person name="Marmeisse R."/>
            <person name="Melayah D."/>
            <person name="Montanini B."/>
            <person name="Muratet M."/>
            <person name="Nehls U."/>
            <person name="Niculita-Hirzel H."/>
            <person name="Oudot-Le Secq M.P."/>
            <person name="Peter M."/>
            <person name="Quesneville H."/>
            <person name="Rajashekar B."/>
            <person name="Reich M."/>
            <person name="Rouhier N."/>
            <person name="Schmutz J."/>
            <person name="Yin T."/>
            <person name="Chalot M."/>
            <person name="Henrissat B."/>
            <person name="Kuees U."/>
            <person name="Lucas S."/>
            <person name="Van de Peer Y."/>
            <person name="Podila G.K."/>
            <person name="Polle A."/>
            <person name="Pukkila P.J."/>
            <person name="Richardson P.M."/>
            <person name="Rouze P."/>
            <person name="Sanders I.R."/>
            <person name="Stajich J.E."/>
            <person name="Tunlid A."/>
            <person name="Tuskan G."/>
            <person name="Grigoriev I.V."/>
        </authorList>
    </citation>
    <scope>NUCLEOTIDE SEQUENCE [LARGE SCALE GENOMIC DNA]</scope>
    <source>
        <strain evidence="4">S238N-H82 / ATCC MYA-4686</strain>
    </source>
</reference>
<feature type="coiled-coil region" evidence="1">
    <location>
        <begin position="133"/>
        <end position="202"/>
    </location>
</feature>
<dbReference type="GeneID" id="6073284"/>
<feature type="region of interest" description="Disordered" evidence="2">
    <location>
        <begin position="794"/>
        <end position="821"/>
    </location>
</feature>
<name>B0D062_LACBS</name>
<sequence>MTGHDRDSRRCHHQPNESRTKTVKILSGDREAKDEERERIVKNEMGLAQPLSVSPRGCCKLRLALTALEPSSDQFPGSRTNSMGTTSNLRLPTFMILASKAPLPPCIIFISYPVSASPQDTLSTLLTETYTENKALKKKLTNTRKHAEKAERLLQTLTDASSSSPSSESSAKCVIIEYEDRVQRAEIARDEAESRRRAVLENCTQLDRWLQFFINHDNIPQSTHAKLRKQIHPPTIKTIPREWRTEDVLFRLESSCPPAITTNRTHTPSLRHIHISIAINNTIPIMRFRVDPIQDLQVALAALRWTLMRCSLKPLQPTPSTASLRINNHNNHRIWRVFLYQLQPHLKMGPRICGATTHEDTPRRGSSSRRVHVYEGQQAQEGAGYVYPANQSVPRKDPGQVQQYQTHVFAPVVTGAPMKKPKYSVSGSSIGGGGIVGALAGGPGGPAGGPINAPIVAPPAQVFPATNTQGQRICRQCGFPRQYKDNKCVEKWGPGLMGPRTVCDQCKKMKRVERRGTLETQQQMAVMHQQPSRGGSMSQLPLSQGSDRSIHRTDMVLTHHGSFLQPSQSQSQILGREPLPARANPGSTAFIALASIPYLAFENPHGLNRSPPPSIAAFEEDEGEEEDAEHEREQEHDGEDGDSEQLLLSNVGRGGKVGSRSRAGVKKNGATAAGGKSSTGGRNTPAGGGRSTPARGGGRSTPVIGGRSTPAGRSTPSGARRTTPANKKSPLGAAISPTLGMEVDETDADANADAEAEAEAEAEILGAVEATGGGDQELVDADGDAEAELLEAVDPAEVNSSSSSSHGGPSGGGWMKEEDGA</sequence>
<dbReference type="HOGENOM" id="CLU_021535_0_0_1"/>
<dbReference type="KEGG" id="lbc:LACBIDRAFT_293018"/>